<dbReference type="SUPFAM" id="SSF46565">
    <property type="entry name" value="Chaperone J-domain"/>
    <property type="match status" value="1"/>
</dbReference>
<dbReference type="Proteomes" id="UP000003786">
    <property type="component" value="Chromosome 1"/>
</dbReference>
<name>J4CC58_THEOR</name>
<dbReference type="PANTHER" id="PTHR43096">
    <property type="entry name" value="DNAJ HOMOLOG 1, MITOCHONDRIAL-RELATED"/>
    <property type="match status" value="1"/>
</dbReference>
<evidence type="ECO:0000313" key="4">
    <source>
        <dbReference type="EMBL" id="BAM38817.1"/>
    </source>
</evidence>
<keyword evidence="2" id="KW-0812">Transmembrane</keyword>
<evidence type="ECO:0000256" key="2">
    <source>
        <dbReference type="SAM" id="Phobius"/>
    </source>
</evidence>
<dbReference type="InterPro" id="IPR001623">
    <property type="entry name" value="DnaJ_domain"/>
</dbReference>
<dbReference type="GeneID" id="20713219"/>
<dbReference type="PROSITE" id="PS00636">
    <property type="entry name" value="DNAJ_1"/>
    <property type="match status" value="1"/>
</dbReference>
<dbReference type="AlphaFoldDB" id="J4CC58"/>
<organism evidence="4 5">
    <name type="scientific">Theileria orientalis strain Shintoku</name>
    <dbReference type="NCBI Taxonomy" id="869250"/>
    <lineage>
        <taxon>Eukaryota</taxon>
        <taxon>Sar</taxon>
        <taxon>Alveolata</taxon>
        <taxon>Apicomplexa</taxon>
        <taxon>Aconoidasida</taxon>
        <taxon>Piroplasmida</taxon>
        <taxon>Theileriidae</taxon>
        <taxon>Theileria</taxon>
    </lineage>
</organism>
<dbReference type="GO" id="GO:0042026">
    <property type="term" value="P:protein refolding"/>
    <property type="evidence" value="ECO:0007669"/>
    <property type="project" value="TreeGrafter"/>
</dbReference>
<dbReference type="PANTHER" id="PTHR43096:SF52">
    <property type="entry name" value="DNAJ HOMOLOG 1, MITOCHONDRIAL-RELATED"/>
    <property type="match status" value="1"/>
</dbReference>
<dbReference type="VEuPathDB" id="PiroplasmaDB:TOT_010000285"/>
<dbReference type="InterPro" id="IPR036869">
    <property type="entry name" value="J_dom_sf"/>
</dbReference>
<dbReference type="GO" id="GO:0005737">
    <property type="term" value="C:cytoplasm"/>
    <property type="evidence" value="ECO:0007669"/>
    <property type="project" value="TreeGrafter"/>
</dbReference>
<keyword evidence="2" id="KW-1133">Transmembrane helix</keyword>
<dbReference type="EMBL" id="AP011946">
    <property type="protein sequence ID" value="BAM38817.1"/>
    <property type="molecule type" value="Genomic_DNA"/>
</dbReference>
<dbReference type="InterPro" id="IPR018253">
    <property type="entry name" value="DnaJ_domain_CS"/>
</dbReference>
<dbReference type="eggNOG" id="KOG0715">
    <property type="taxonomic scope" value="Eukaryota"/>
</dbReference>
<dbReference type="Pfam" id="PF00226">
    <property type="entry name" value="DnaJ"/>
    <property type="match status" value="1"/>
</dbReference>
<dbReference type="Gene3D" id="1.10.287.110">
    <property type="entry name" value="DnaJ domain"/>
    <property type="match status" value="1"/>
</dbReference>
<dbReference type="OrthoDB" id="10250354at2759"/>
<dbReference type="PRINTS" id="PR00625">
    <property type="entry name" value="JDOMAIN"/>
</dbReference>
<sequence length="317" mass="37022">MYYRSHININHIKILNNLVNKRFFSIYDGEIQSKLKSGKLTYYDVLSVPRNADKITIREAYLKLVKLYHPDTSKDKNSRLIFICIKESHDVLTDSGKRRLYDQKLSQYKLRDDPSIKIHRAGSKEAFDSERWERYKRYTSGTRQDAHEDNTHLFTIGAIFLTCVVATFFCLIFGEIFVRLTDSSVIDDVYEDDDVKHEHMVNAFFNPISLKWERIIAPFEAPTVAVLRKYYKLAPDEPGMPKKITTIELATLYLCKYAHELIPPHTYLDTSTYLCKYAHELIPPHTFVFPLDSSFLRCLGARPPGQLFYTILVRTSR</sequence>
<keyword evidence="1" id="KW-0143">Chaperone</keyword>
<dbReference type="SMART" id="SM00271">
    <property type="entry name" value="DnaJ"/>
    <property type="match status" value="1"/>
</dbReference>
<evidence type="ECO:0000259" key="3">
    <source>
        <dbReference type="PROSITE" id="PS50076"/>
    </source>
</evidence>
<proteinExistence type="predicted"/>
<dbReference type="OMA" id="YAHELIP"/>
<keyword evidence="2" id="KW-0472">Membrane</keyword>
<dbReference type="CDD" id="cd06257">
    <property type="entry name" value="DnaJ"/>
    <property type="match status" value="1"/>
</dbReference>
<gene>
    <name evidence="4" type="ORF">TOT_010000285</name>
</gene>
<reference evidence="4 5" key="1">
    <citation type="journal article" date="2012" name="MBio">
        <title>Comparative genome analysis of three eukaryotic parasites with differing abilities to transform leukocytes reveals key mediators of Theileria-induced leukocyte transformation.</title>
        <authorList>
            <person name="Hayashida K."/>
            <person name="Hara Y."/>
            <person name="Abe T."/>
            <person name="Yamasaki C."/>
            <person name="Toyoda A."/>
            <person name="Kosuge T."/>
            <person name="Suzuki Y."/>
            <person name="Sato Y."/>
            <person name="Kawashima S."/>
            <person name="Katayama T."/>
            <person name="Wakaguri H."/>
            <person name="Inoue N."/>
            <person name="Homma K."/>
            <person name="Tada-Umezaki M."/>
            <person name="Yagi Y."/>
            <person name="Fujii Y."/>
            <person name="Habara T."/>
            <person name="Kanehisa M."/>
            <person name="Watanabe H."/>
            <person name="Ito K."/>
            <person name="Gojobori T."/>
            <person name="Sugawara H."/>
            <person name="Imanishi T."/>
            <person name="Weir W."/>
            <person name="Gardner M."/>
            <person name="Pain A."/>
            <person name="Shiels B."/>
            <person name="Hattori M."/>
            <person name="Nene V."/>
            <person name="Sugimoto C."/>
        </authorList>
    </citation>
    <scope>NUCLEOTIDE SEQUENCE [LARGE SCALE GENOMIC DNA]</scope>
    <source>
        <strain evidence="4 5">Shintoku</strain>
    </source>
</reference>
<evidence type="ECO:0000256" key="1">
    <source>
        <dbReference type="ARBA" id="ARBA00023186"/>
    </source>
</evidence>
<dbReference type="RefSeq" id="XP_009689118.1">
    <property type="nucleotide sequence ID" value="XM_009690823.1"/>
</dbReference>
<dbReference type="PROSITE" id="PS50076">
    <property type="entry name" value="DNAJ_2"/>
    <property type="match status" value="1"/>
</dbReference>
<feature type="transmembrane region" description="Helical" evidence="2">
    <location>
        <begin position="153"/>
        <end position="174"/>
    </location>
</feature>
<feature type="domain" description="J" evidence="3">
    <location>
        <begin position="41"/>
        <end position="105"/>
    </location>
</feature>
<dbReference type="GO" id="GO:0051082">
    <property type="term" value="F:unfolded protein binding"/>
    <property type="evidence" value="ECO:0007669"/>
    <property type="project" value="TreeGrafter"/>
</dbReference>
<dbReference type="STRING" id="869250.J4CC58"/>
<evidence type="ECO:0000313" key="5">
    <source>
        <dbReference type="Proteomes" id="UP000003786"/>
    </source>
</evidence>
<protein>
    <submittedName>
        <fullName evidence="4">Molecular chaperone</fullName>
    </submittedName>
</protein>
<dbReference type="KEGG" id="tot:TOT_010000285"/>
<keyword evidence="5" id="KW-1185">Reference proteome</keyword>
<accession>J4CC58</accession>